<evidence type="ECO:0000313" key="3">
    <source>
        <dbReference type="Proteomes" id="UP000242474"/>
    </source>
</evidence>
<dbReference type="Proteomes" id="UP000242474">
    <property type="component" value="Unassembled WGS sequence"/>
</dbReference>
<dbReference type="AlphaFoldDB" id="A0A2G5BB34"/>
<dbReference type="GO" id="GO:0033566">
    <property type="term" value="P:gamma-tubulin complex localization"/>
    <property type="evidence" value="ECO:0007669"/>
    <property type="project" value="InterPro"/>
</dbReference>
<proteinExistence type="predicted"/>
<gene>
    <name evidence="2" type="ORF">COEREDRAFT_81416</name>
</gene>
<dbReference type="InterPro" id="IPR022214">
    <property type="entry name" value="MZT1"/>
</dbReference>
<dbReference type="Pfam" id="PF12554">
    <property type="entry name" value="MOZART1"/>
    <property type="match status" value="1"/>
</dbReference>
<sequence>MNSNNTNNNSSARPIGNDSLEVLGQLSTEIGAGLTKQQISIAMGLLRQGVNPSALVAITQELRKEARFAVNQTKQQQQQPKHSQLARLA</sequence>
<dbReference type="EMBL" id="KZ303501">
    <property type="protein sequence ID" value="PIA16202.1"/>
    <property type="molecule type" value="Genomic_DNA"/>
</dbReference>
<dbReference type="GO" id="GO:0000931">
    <property type="term" value="C:gamma-tubulin ring complex"/>
    <property type="evidence" value="ECO:0007669"/>
    <property type="project" value="InterPro"/>
</dbReference>
<feature type="region of interest" description="Disordered" evidence="1">
    <location>
        <begin position="70"/>
        <end position="89"/>
    </location>
</feature>
<evidence type="ECO:0000256" key="1">
    <source>
        <dbReference type="SAM" id="MobiDB-lite"/>
    </source>
</evidence>
<organism evidence="2 3">
    <name type="scientific">Coemansia reversa (strain ATCC 12441 / NRRL 1564)</name>
    <dbReference type="NCBI Taxonomy" id="763665"/>
    <lineage>
        <taxon>Eukaryota</taxon>
        <taxon>Fungi</taxon>
        <taxon>Fungi incertae sedis</taxon>
        <taxon>Zoopagomycota</taxon>
        <taxon>Kickxellomycotina</taxon>
        <taxon>Kickxellomycetes</taxon>
        <taxon>Kickxellales</taxon>
        <taxon>Kickxellaceae</taxon>
        <taxon>Coemansia</taxon>
    </lineage>
</organism>
<dbReference type="OrthoDB" id="48571at2759"/>
<keyword evidence="3" id="KW-1185">Reference proteome</keyword>
<reference evidence="2 3" key="1">
    <citation type="journal article" date="2015" name="Genome Biol. Evol.">
        <title>Phylogenomic analyses indicate that early fungi evolved digesting cell walls of algal ancestors of land plants.</title>
        <authorList>
            <person name="Chang Y."/>
            <person name="Wang S."/>
            <person name="Sekimoto S."/>
            <person name="Aerts A.L."/>
            <person name="Choi C."/>
            <person name="Clum A."/>
            <person name="LaButti K.M."/>
            <person name="Lindquist E.A."/>
            <person name="Yee Ngan C."/>
            <person name="Ohm R.A."/>
            <person name="Salamov A.A."/>
            <person name="Grigoriev I.V."/>
            <person name="Spatafora J.W."/>
            <person name="Berbee M.L."/>
        </authorList>
    </citation>
    <scope>NUCLEOTIDE SEQUENCE [LARGE SCALE GENOMIC DNA]</scope>
    <source>
        <strain evidence="2 3">NRRL 1564</strain>
    </source>
</reference>
<protein>
    <submittedName>
        <fullName evidence="2">Uncharacterized protein</fullName>
    </submittedName>
</protein>
<accession>A0A2G5BB34</accession>
<name>A0A2G5BB34_COERN</name>
<evidence type="ECO:0000313" key="2">
    <source>
        <dbReference type="EMBL" id="PIA16202.1"/>
    </source>
</evidence>